<feature type="compositionally biased region" description="Low complexity" evidence="1">
    <location>
        <begin position="83"/>
        <end position="103"/>
    </location>
</feature>
<proteinExistence type="predicted"/>
<reference evidence="2" key="1">
    <citation type="journal article" date="2022" name="bioRxiv">
        <title>Sequencing and chromosome-scale assembly of the giantPleurodeles waltlgenome.</title>
        <authorList>
            <person name="Brown T."/>
            <person name="Elewa A."/>
            <person name="Iarovenko S."/>
            <person name="Subramanian E."/>
            <person name="Araus A.J."/>
            <person name="Petzold A."/>
            <person name="Susuki M."/>
            <person name="Suzuki K.-i.T."/>
            <person name="Hayashi T."/>
            <person name="Toyoda A."/>
            <person name="Oliveira C."/>
            <person name="Osipova E."/>
            <person name="Leigh N.D."/>
            <person name="Simon A."/>
            <person name="Yun M.H."/>
        </authorList>
    </citation>
    <scope>NUCLEOTIDE SEQUENCE</scope>
    <source>
        <strain evidence="2">20211129_DDA</strain>
        <tissue evidence="2">Liver</tissue>
    </source>
</reference>
<protein>
    <submittedName>
        <fullName evidence="2">Uncharacterized protein</fullName>
    </submittedName>
</protein>
<name>A0AAV7MEI1_PLEWA</name>
<dbReference type="Proteomes" id="UP001066276">
    <property type="component" value="Chromosome 10"/>
</dbReference>
<accession>A0AAV7MEI1</accession>
<dbReference type="AlphaFoldDB" id="A0AAV7MEI1"/>
<evidence type="ECO:0000313" key="3">
    <source>
        <dbReference type="Proteomes" id="UP001066276"/>
    </source>
</evidence>
<feature type="region of interest" description="Disordered" evidence="1">
    <location>
        <begin position="49"/>
        <end position="122"/>
    </location>
</feature>
<gene>
    <name evidence="2" type="ORF">NDU88_005967</name>
</gene>
<keyword evidence="3" id="KW-1185">Reference proteome</keyword>
<sequence length="219" mass="23876">MPRVPQPNFTGQEVPATYSSPQKRLRVMTAALHTWITMTNLAHQGPLDSRLPCHSPKPPQSLLLRKHQQSTHPVGPCHCPQDTSISSVSTTTGTPGNPTNPGPGFSGSGHTVQGTEAQDNREAGRIAVRQGEDRPRDPTLHEALSNIMGAYQYSQETMSMVLAKFQETQRLQEGQSMGIRDDLTKIYTILVIIAGVLADMGKTMRKAVAQQRAPDTSQT</sequence>
<evidence type="ECO:0000313" key="2">
    <source>
        <dbReference type="EMBL" id="KAJ1100892.1"/>
    </source>
</evidence>
<comment type="caution">
    <text evidence="2">The sequence shown here is derived from an EMBL/GenBank/DDBJ whole genome shotgun (WGS) entry which is preliminary data.</text>
</comment>
<organism evidence="2 3">
    <name type="scientific">Pleurodeles waltl</name>
    <name type="common">Iberian ribbed newt</name>
    <dbReference type="NCBI Taxonomy" id="8319"/>
    <lineage>
        <taxon>Eukaryota</taxon>
        <taxon>Metazoa</taxon>
        <taxon>Chordata</taxon>
        <taxon>Craniata</taxon>
        <taxon>Vertebrata</taxon>
        <taxon>Euteleostomi</taxon>
        <taxon>Amphibia</taxon>
        <taxon>Batrachia</taxon>
        <taxon>Caudata</taxon>
        <taxon>Salamandroidea</taxon>
        <taxon>Salamandridae</taxon>
        <taxon>Pleurodelinae</taxon>
        <taxon>Pleurodeles</taxon>
    </lineage>
</organism>
<evidence type="ECO:0000256" key="1">
    <source>
        <dbReference type="SAM" id="MobiDB-lite"/>
    </source>
</evidence>
<dbReference type="EMBL" id="JANPWB010000014">
    <property type="protein sequence ID" value="KAJ1100892.1"/>
    <property type="molecule type" value="Genomic_DNA"/>
</dbReference>